<evidence type="ECO:0000256" key="1">
    <source>
        <dbReference type="ARBA" id="ARBA00004123"/>
    </source>
</evidence>
<dbReference type="InterPro" id="IPR018525">
    <property type="entry name" value="MCM_CS"/>
</dbReference>
<dbReference type="GO" id="GO:0016787">
    <property type="term" value="F:hydrolase activity"/>
    <property type="evidence" value="ECO:0007669"/>
    <property type="project" value="UniProtKB-KW"/>
</dbReference>
<evidence type="ECO:0000256" key="15">
    <source>
        <dbReference type="ARBA" id="ARBA00047995"/>
    </source>
</evidence>
<evidence type="ECO:0000256" key="13">
    <source>
        <dbReference type="ARBA" id="ARBA00041085"/>
    </source>
</evidence>
<dbReference type="PANTHER" id="PTHR11630:SF48">
    <property type="entry name" value="DNA HELICASE MCM9"/>
    <property type="match status" value="1"/>
</dbReference>
<keyword evidence="9" id="KW-0067">ATP-binding</keyword>
<keyword evidence="7" id="KW-0378">Hydrolase</keyword>
<comment type="similarity">
    <text evidence="2">Belongs to the MCM family.</text>
</comment>
<dbReference type="InterPro" id="IPR041562">
    <property type="entry name" value="MCM_lid"/>
</dbReference>
<dbReference type="GO" id="GO:0003697">
    <property type="term" value="F:single-stranded DNA binding"/>
    <property type="evidence" value="ECO:0007669"/>
    <property type="project" value="TreeGrafter"/>
</dbReference>
<dbReference type="EMBL" id="CAJVCH010544167">
    <property type="protein sequence ID" value="CAG7827610.1"/>
    <property type="molecule type" value="Genomic_DNA"/>
</dbReference>
<dbReference type="InterPro" id="IPR001208">
    <property type="entry name" value="MCM_dom"/>
</dbReference>
<dbReference type="FunFam" id="3.40.50.300:FF:000671">
    <property type="entry name" value="DNA helicase MCM9 isoform X1"/>
    <property type="match status" value="1"/>
</dbReference>
<evidence type="ECO:0000256" key="10">
    <source>
        <dbReference type="ARBA" id="ARBA00023125"/>
    </source>
</evidence>
<keyword evidence="6" id="KW-0227">DNA damage</keyword>
<evidence type="ECO:0000256" key="4">
    <source>
        <dbReference type="ARBA" id="ARBA00022705"/>
    </source>
</evidence>
<keyword evidence="18" id="KW-1185">Reference proteome</keyword>
<name>A0A8J2PZD8_9HEXA</name>
<evidence type="ECO:0000313" key="18">
    <source>
        <dbReference type="Proteomes" id="UP000708208"/>
    </source>
</evidence>
<evidence type="ECO:0000256" key="6">
    <source>
        <dbReference type="ARBA" id="ARBA00022763"/>
    </source>
</evidence>
<dbReference type="PROSITE" id="PS00847">
    <property type="entry name" value="MCM_1"/>
    <property type="match status" value="1"/>
</dbReference>
<dbReference type="EC" id="3.6.4.12" evidence="3"/>
<dbReference type="InterPro" id="IPR033762">
    <property type="entry name" value="MCM_OB"/>
</dbReference>
<accession>A0A8J2PZD8</accession>
<sequence length="722" mass="81095">MSSQFSDRSNKVPQNGVVYEDLFYKFVRANHEDRLTEILEAGEIEEDYFSILIPYIELFSEDPILGQDLLLFPAIVLKHCDIAAKKALTYYYDEFRHENPRLNFNSAKIVHVRFFSLPDNCVSVEFPTTKDVGIFTCLRGTVVRSTTAKLLEYSKQYKCSKCKKYFFIDASQENYNAFQKVVSTCPNLCESGKLTPVADTKDHRVDAQSFSKFRDYQEIKIQEQDQKLQLGSIPKCMWVILEDDLVDTCKPGDDVYVCGTLIRRWKSIKEGQIPDADISLFANHLTVNNDQRASVLITDETTRSFKLFWSKHENDPFKGRNHVLSSFCPGICGMYVVKLALCVALAGGVSKQKNGTKLRGESHLLLVGDPGTGKSQLLKYVSKLCPRSVLTTGIGTTNAGLTVSAVKDGGEWHLEAGALVLADGGVCCIDEFSCIKEHDRTSIHEAMEQQSISVAKAGMVCKLNTRCTIIASTNPKGKYDPQQSLSLNVALASPLLSRFDVLLVLRDAQNPAWDSVVSDFILRGKDVFNRTATSENLWDLDTLQAYFVLSKDIKPKMSRSANEVLSTYYEFQRNSSNRNVARTTVRLLESLIRLSEGHARLMHRDIVTVHDAVTAVTLMESSMLGSSLMGEASSLHTAFPSDPMKEYYNQARVILSKLELPQLWAEEVKYLKQLRRLKVTENVDAAQVSKRPRLNISGNSDVQVVSTSEYFHNNELSESEDV</sequence>
<dbReference type="Pfam" id="PF17855">
    <property type="entry name" value="MCM_lid"/>
    <property type="match status" value="1"/>
</dbReference>
<dbReference type="PANTHER" id="PTHR11630">
    <property type="entry name" value="DNA REPLICATION LICENSING FACTOR MCM FAMILY MEMBER"/>
    <property type="match status" value="1"/>
</dbReference>
<dbReference type="GO" id="GO:0042555">
    <property type="term" value="C:MCM complex"/>
    <property type="evidence" value="ECO:0007669"/>
    <property type="project" value="TreeGrafter"/>
</dbReference>
<dbReference type="GO" id="GO:0006260">
    <property type="term" value="P:DNA replication"/>
    <property type="evidence" value="ECO:0007669"/>
    <property type="project" value="InterPro"/>
</dbReference>
<evidence type="ECO:0000256" key="8">
    <source>
        <dbReference type="ARBA" id="ARBA00022806"/>
    </source>
</evidence>
<dbReference type="InterPro" id="IPR003593">
    <property type="entry name" value="AAA+_ATPase"/>
</dbReference>
<evidence type="ECO:0000313" key="17">
    <source>
        <dbReference type="EMBL" id="CAG7827610.1"/>
    </source>
</evidence>
<keyword evidence="12" id="KW-0539">Nucleus</keyword>
<proteinExistence type="inferred from homology"/>
<evidence type="ECO:0000256" key="11">
    <source>
        <dbReference type="ARBA" id="ARBA00023204"/>
    </source>
</evidence>
<feature type="domain" description="MCM C-terminal AAA(+) ATPase" evidence="16">
    <location>
        <begin position="319"/>
        <end position="521"/>
    </location>
</feature>
<dbReference type="SMART" id="SM00350">
    <property type="entry name" value="MCM"/>
    <property type="match status" value="1"/>
</dbReference>
<evidence type="ECO:0000256" key="12">
    <source>
        <dbReference type="ARBA" id="ARBA00023242"/>
    </source>
</evidence>
<dbReference type="InterPro" id="IPR058768">
    <property type="entry name" value="MCM9_N"/>
</dbReference>
<dbReference type="OrthoDB" id="271325at2759"/>
<dbReference type="GO" id="GO:0000724">
    <property type="term" value="P:double-strand break repair via homologous recombination"/>
    <property type="evidence" value="ECO:0007669"/>
    <property type="project" value="TreeGrafter"/>
</dbReference>
<organism evidence="17 18">
    <name type="scientific">Allacma fusca</name>
    <dbReference type="NCBI Taxonomy" id="39272"/>
    <lineage>
        <taxon>Eukaryota</taxon>
        <taxon>Metazoa</taxon>
        <taxon>Ecdysozoa</taxon>
        <taxon>Arthropoda</taxon>
        <taxon>Hexapoda</taxon>
        <taxon>Collembola</taxon>
        <taxon>Symphypleona</taxon>
        <taxon>Sminthuridae</taxon>
        <taxon>Allacma</taxon>
    </lineage>
</organism>
<protein>
    <recommendedName>
        <fullName evidence="13">DNA helicase MCM9</fullName>
        <ecNumber evidence="3">3.6.4.12</ecNumber>
    </recommendedName>
    <alternativeName>
        <fullName evidence="14">Minichromosome maintenance 9</fullName>
    </alternativeName>
</protein>
<dbReference type="GO" id="GO:0005634">
    <property type="term" value="C:nucleus"/>
    <property type="evidence" value="ECO:0007669"/>
    <property type="project" value="UniProtKB-SubCell"/>
</dbReference>
<evidence type="ECO:0000256" key="7">
    <source>
        <dbReference type="ARBA" id="ARBA00022801"/>
    </source>
</evidence>
<comment type="catalytic activity">
    <reaction evidence="15">
        <text>ATP + H2O = ADP + phosphate + H(+)</text>
        <dbReference type="Rhea" id="RHEA:13065"/>
        <dbReference type="ChEBI" id="CHEBI:15377"/>
        <dbReference type="ChEBI" id="CHEBI:15378"/>
        <dbReference type="ChEBI" id="CHEBI:30616"/>
        <dbReference type="ChEBI" id="CHEBI:43474"/>
        <dbReference type="ChEBI" id="CHEBI:456216"/>
        <dbReference type="EC" id="3.6.4.12"/>
    </reaction>
</comment>
<dbReference type="PROSITE" id="PS50051">
    <property type="entry name" value="MCM_2"/>
    <property type="match status" value="1"/>
</dbReference>
<evidence type="ECO:0000256" key="9">
    <source>
        <dbReference type="ARBA" id="ARBA00022840"/>
    </source>
</evidence>
<dbReference type="InterPro" id="IPR031327">
    <property type="entry name" value="MCM"/>
</dbReference>
<dbReference type="AlphaFoldDB" id="A0A8J2PZD8"/>
<dbReference type="SMART" id="SM00382">
    <property type="entry name" value="AAA"/>
    <property type="match status" value="1"/>
</dbReference>
<keyword evidence="10" id="KW-0238">DNA-binding</keyword>
<comment type="caution">
    <text evidence="17">The sequence shown here is derived from an EMBL/GenBank/DDBJ whole genome shotgun (WGS) entry which is preliminary data.</text>
</comment>
<keyword evidence="4" id="KW-0235">DNA replication</keyword>
<dbReference type="GO" id="GO:0005524">
    <property type="term" value="F:ATP binding"/>
    <property type="evidence" value="ECO:0007669"/>
    <property type="project" value="UniProtKB-KW"/>
</dbReference>
<dbReference type="Pfam" id="PF00493">
    <property type="entry name" value="MCM"/>
    <property type="match status" value="1"/>
</dbReference>
<dbReference type="Pfam" id="PF26066">
    <property type="entry name" value="MCM9_N"/>
    <property type="match status" value="1"/>
</dbReference>
<keyword evidence="8" id="KW-0347">Helicase</keyword>
<comment type="subcellular location">
    <subcellularLocation>
        <location evidence="1">Nucleus</location>
    </subcellularLocation>
</comment>
<dbReference type="Proteomes" id="UP000708208">
    <property type="component" value="Unassembled WGS sequence"/>
</dbReference>
<evidence type="ECO:0000256" key="3">
    <source>
        <dbReference type="ARBA" id="ARBA00012551"/>
    </source>
</evidence>
<keyword evidence="5" id="KW-0547">Nucleotide-binding</keyword>
<evidence type="ECO:0000256" key="14">
    <source>
        <dbReference type="ARBA" id="ARBA00042301"/>
    </source>
</evidence>
<keyword evidence="11" id="KW-0234">DNA repair</keyword>
<evidence type="ECO:0000259" key="16">
    <source>
        <dbReference type="PROSITE" id="PS50051"/>
    </source>
</evidence>
<gene>
    <name evidence="17" type="ORF">AFUS01_LOCUS37586</name>
</gene>
<reference evidence="17" key="1">
    <citation type="submission" date="2021-06" db="EMBL/GenBank/DDBJ databases">
        <authorList>
            <person name="Hodson N. C."/>
            <person name="Mongue J. A."/>
            <person name="Jaron S. K."/>
        </authorList>
    </citation>
    <scope>NUCLEOTIDE SEQUENCE</scope>
</reference>
<evidence type="ECO:0000256" key="5">
    <source>
        <dbReference type="ARBA" id="ARBA00022741"/>
    </source>
</evidence>
<dbReference type="Pfam" id="PF17207">
    <property type="entry name" value="MCM_OB"/>
    <property type="match status" value="1"/>
</dbReference>
<dbReference type="GO" id="GO:0017116">
    <property type="term" value="F:single-stranded DNA helicase activity"/>
    <property type="evidence" value="ECO:0007669"/>
    <property type="project" value="TreeGrafter"/>
</dbReference>
<evidence type="ECO:0000256" key="2">
    <source>
        <dbReference type="ARBA" id="ARBA00008010"/>
    </source>
</evidence>